<gene>
    <name evidence="2" type="ORF">FSCOSCO3_A037994</name>
</gene>
<proteinExistence type="predicted"/>
<feature type="region of interest" description="Disordered" evidence="1">
    <location>
        <begin position="1"/>
        <end position="21"/>
    </location>
</feature>
<protein>
    <submittedName>
        <fullName evidence="2">Uncharacterized protein</fullName>
    </submittedName>
</protein>
<name>A0AAV1NPJ9_SCOSC</name>
<comment type="caution">
    <text evidence="2">The sequence shown here is derived from an EMBL/GenBank/DDBJ whole genome shotgun (WGS) entry which is preliminary data.</text>
</comment>
<evidence type="ECO:0000313" key="2">
    <source>
        <dbReference type="EMBL" id="CAK6961163.1"/>
    </source>
</evidence>
<feature type="compositionally biased region" description="Acidic residues" evidence="1">
    <location>
        <begin position="1"/>
        <end position="10"/>
    </location>
</feature>
<evidence type="ECO:0000313" key="3">
    <source>
        <dbReference type="Proteomes" id="UP001314229"/>
    </source>
</evidence>
<dbReference type="Proteomes" id="UP001314229">
    <property type="component" value="Unassembled WGS sequence"/>
</dbReference>
<accession>A0AAV1NPJ9</accession>
<sequence length="64" mass="7041">MSNIVEDEDTGPAIRSSPGLSRASFPMRLCQAPWEEVAALRFKSTGSWSSPSLSKEVSHMRMIS</sequence>
<reference evidence="2 3" key="1">
    <citation type="submission" date="2024-01" db="EMBL/GenBank/DDBJ databases">
        <authorList>
            <person name="Alioto T."/>
            <person name="Alioto T."/>
            <person name="Gomez Garrido J."/>
        </authorList>
    </citation>
    <scope>NUCLEOTIDE SEQUENCE [LARGE SCALE GENOMIC DNA]</scope>
</reference>
<dbReference type="EMBL" id="CAWUFR010000049">
    <property type="protein sequence ID" value="CAK6961163.1"/>
    <property type="molecule type" value="Genomic_DNA"/>
</dbReference>
<organism evidence="2 3">
    <name type="scientific">Scomber scombrus</name>
    <name type="common">Atlantic mackerel</name>
    <name type="synonym">Scomber vernalis</name>
    <dbReference type="NCBI Taxonomy" id="13677"/>
    <lineage>
        <taxon>Eukaryota</taxon>
        <taxon>Metazoa</taxon>
        <taxon>Chordata</taxon>
        <taxon>Craniata</taxon>
        <taxon>Vertebrata</taxon>
        <taxon>Euteleostomi</taxon>
        <taxon>Actinopterygii</taxon>
        <taxon>Neopterygii</taxon>
        <taxon>Teleostei</taxon>
        <taxon>Neoteleostei</taxon>
        <taxon>Acanthomorphata</taxon>
        <taxon>Pelagiaria</taxon>
        <taxon>Scombriformes</taxon>
        <taxon>Scombridae</taxon>
        <taxon>Scomber</taxon>
    </lineage>
</organism>
<evidence type="ECO:0000256" key="1">
    <source>
        <dbReference type="SAM" id="MobiDB-lite"/>
    </source>
</evidence>
<keyword evidence="3" id="KW-1185">Reference proteome</keyword>
<dbReference type="AlphaFoldDB" id="A0AAV1NPJ9"/>